<dbReference type="Gene3D" id="1.10.150.280">
    <property type="entry name" value="AF1531-like domain"/>
    <property type="match status" value="1"/>
</dbReference>
<keyword evidence="4" id="KW-1185">Reference proteome</keyword>
<feature type="signal peptide" evidence="1">
    <location>
        <begin position="1"/>
        <end position="23"/>
    </location>
</feature>
<dbReference type="PANTHER" id="PTHR21180">
    <property type="entry name" value="ENDONUCLEASE/EXONUCLEASE/PHOSPHATASE FAMILY DOMAIN-CONTAINING PROTEIN 1"/>
    <property type="match status" value="1"/>
</dbReference>
<evidence type="ECO:0000313" key="2">
    <source>
        <dbReference type="EMBL" id="KRG59831.1"/>
    </source>
</evidence>
<accession>A0A7W3V0C6</accession>
<evidence type="ECO:0000256" key="1">
    <source>
        <dbReference type="SAM" id="SignalP"/>
    </source>
</evidence>
<dbReference type="InterPro" id="IPR051675">
    <property type="entry name" value="Endo/Exo/Phosphatase_dom_1"/>
</dbReference>
<dbReference type="InterPro" id="IPR004509">
    <property type="entry name" value="Competence_ComEA_HhH"/>
</dbReference>
<dbReference type="RefSeq" id="WP_057664406.1">
    <property type="nucleotide sequence ID" value="NZ_JACIUV010000003.1"/>
</dbReference>
<dbReference type="PATRIC" id="fig|266128.3.peg.2161"/>
<gene>
    <name evidence="2" type="ORF">ABB25_02510</name>
    <name evidence="3" type="ORF">H4O09_08415</name>
</gene>
<dbReference type="STRING" id="266128.ABB25_02510"/>
<name>A0A0R0C1K8_9GAMM</name>
<dbReference type="NCBIfam" id="TIGR00426">
    <property type="entry name" value="competence protein ComEA helix-hairpin-helix repeat region"/>
    <property type="match status" value="1"/>
</dbReference>
<protein>
    <submittedName>
        <fullName evidence="3">ComEA family DNA-binding protein</fullName>
    </submittedName>
    <submittedName>
        <fullName evidence="2">Competence protein ComEA</fullName>
    </submittedName>
</protein>
<proteinExistence type="predicted"/>
<evidence type="ECO:0000313" key="3">
    <source>
        <dbReference type="EMBL" id="MBB1117071.1"/>
    </source>
</evidence>
<accession>A0A0R0C1K8</accession>
<dbReference type="EMBL" id="JACIUV010000003">
    <property type="protein sequence ID" value="MBB1117071.1"/>
    <property type="molecule type" value="Genomic_DNA"/>
</dbReference>
<evidence type="ECO:0000313" key="4">
    <source>
        <dbReference type="Proteomes" id="UP000051254"/>
    </source>
</evidence>
<dbReference type="OrthoDB" id="7510573at2"/>
<keyword evidence="3" id="KW-0238">DNA-binding</keyword>
<reference evidence="3 5" key="2">
    <citation type="submission" date="2020-08" db="EMBL/GenBank/DDBJ databases">
        <title>Stenotrophomonas sp. W1S232.</title>
        <authorList>
            <person name="Deng Y."/>
        </authorList>
    </citation>
    <scope>NUCLEOTIDE SEQUENCE [LARGE SCALE GENOMIC DNA]</scope>
    <source>
        <strain evidence="3 5">W1S232</strain>
    </source>
</reference>
<dbReference type="GO" id="GO:0015628">
    <property type="term" value="P:protein secretion by the type II secretion system"/>
    <property type="evidence" value="ECO:0007669"/>
    <property type="project" value="TreeGrafter"/>
</dbReference>
<dbReference type="EMBL" id="LDJH01000006">
    <property type="protein sequence ID" value="KRG59831.1"/>
    <property type="molecule type" value="Genomic_DNA"/>
</dbReference>
<feature type="chain" id="PRO_5006393368" evidence="1">
    <location>
        <begin position="24"/>
        <end position="105"/>
    </location>
</feature>
<evidence type="ECO:0000313" key="5">
    <source>
        <dbReference type="Proteomes" id="UP000550609"/>
    </source>
</evidence>
<reference evidence="2 4" key="1">
    <citation type="submission" date="2015-05" db="EMBL/GenBank/DDBJ databases">
        <title>Genome sequencing and analysis of members of genus Stenotrophomonas.</title>
        <authorList>
            <person name="Patil P.P."/>
            <person name="Midha S."/>
            <person name="Patil P.B."/>
        </authorList>
    </citation>
    <scope>NUCLEOTIDE SEQUENCE [LARGE SCALE GENOMIC DNA]</scope>
    <source>
        <strain evidence="2 4">DSM 17805</strain>
    </source>
</reference>
<sequence>MKWIAVTWKSLVLSMVLAGWASATEKVDINSADAATLDRVLVNVGAAKAQAIVDYRQANGPFRSPEELAQVRGIGLRTVEINRDSITVGAADQPPARTAGQVPRR</sequence>
<dbReference type="PANTHER" id="PTHR21180:SF32">
    <property type="entry name" value="ENDONUCLEASE_EXONUCLEASE_PHOSPHATASE FAMILY DOMAIN-CONTAINING PROTEIN 1"/>
    <property type="match status" value="1"/>
</dbReference>
<dbReference type="GO" id="GO:0015627">
    <property type="term" value="C:type II protein secretion system complex"/>
    <property type="evidence" value="ECO:0007669"/>
    <property type="project" value="TreeGrafter"/>
</dbReference>
<dbReference type="AlphaFoldDB" id="A0A0R0C1K8"/>
<dbReference type="Proteomes" id="UP000550609">
    <property type="component" value="Unassembled WGS sequence"/>
</dbReference>
<keyword evidence="1" id="KW-0732">Signal</keyword>
<dbReference type="GO" id="GO:0003677">
    <property type="term" value="F:DNA binding"/>
    <property type="evidence" value="ECO:0007669"/>
    <property type="project" value="UniProtKB-KW"/>
</dbReference>
<dbReference type="Proteomes" id="UP000051254">
    <property type="component" value="Unassembled WGS sequence"/>
</dbReference>
<organism evidence="2 4">
    <name type="scientific">Stenotrophomonas koreensis</name>
    <dbReference type="NCBI Taxonomy" id="266128"/>
    <lineage>
        <taxon>Bacteria</taxon>
        <taxon>Pseudomonadati</taxon>
        <taxon>Pseudomonadota</taxon>
        <taxon>Gammaproteobacteria</taxon>
        <taxon>Lysobacterales</taxon>
        <taxon>Lysobacteraceae</taxon>
        <taxon>Stenotrophomonas</taxon>
    </lineage>
</organism>
<dbReference type="SUPFAM" id="SSF47781">
    <property type="entry name" value="RuvA domain 2-like"/>
    <property type="match status" value="1"/>
</dbReference>
<dbReference type="InterPro" id="IPR010994">
    <property type="entry name" value="RuvA_2-like"/>
</dbReference>
<dbReference type="Pfam" id="PF12836">
    <property type="entry name" value="HHH_3"/>
    <property type="match status" value="1"/>
</dbReference>
<comment type="caution">
    <text evidence="2">The sequence shown here is derived from an EMBL/GenBank/DDBJ whole genome shotgun (WGS) entry which is preliminary data.</text>
</comment>